<dbReference type="OMA" id="VNPCIFC"/>
<dbReference type="HOGENOM" id="CLU_009579_11_6_1"/>
<evidence type="ECO:0000259" key="11">
    <source>
        <dbReference type="PROSITE" id="PS50262"/>
    </source>
</evidence>
<gene>
    <name evidence="12" type="ORF">NEMVEDRAFT_v1g127133</name>
</gene>
<evidence type="ECO:0000256" key="9">
    <source>
        <dbReference type="ARBA" id="ARBA00023224"/>
    </source>
</evidence>
<proteinExistence type="predicted"/>
<evidence type="ECO:0000256" key="8">
    <source>
        <dbReference type="ARBA" id="ARBA00023170"/>
    </source>
</evidence>
<feature type="transmembrane region" description="Helical" evidence="10">
    <location>
        <begin position="260"/>
        <end position="283"/>
    </location>
</feature>
<feature type="transmembrane region" description="Helical" evidence="10">
    <location>
        <begin position="6"/>
        <end position="27"/>
    </location>
</feature>
<dbReference type="KEGG" id="nve:5505432"/>
<dbReference type="OrthoDB" id="5951059at2759"/>
<dbReference type="AlphaFoldDB" id="A7SQ66"/>
<feature type="transmembrane region" description="Helical" evidence="10">
    <location>
        <begin position="117"/>
        <end position="140"/>
    </location>
</feature>
<feature type="domain" description="G-protein coupled receptors family 1 profile" evidence="11">
    <location>
        <begin position="17"/>
        <end position="280"/>
    </location>
</feature>
<dbReference type="eggNOG" id="KOG3656">
    <property type="taxonomic scope" value="Eukaryota"/>
</dbReference>
<keyword evidence="6 10" id="KW-0472">Membrane</keyword>
<dbReference type="STRING" id="45351.A7SQ66"/>
<sequence length="298" mass="33399">LVVSMYEILVIIFAVTGYALVTFAMVLNPRLRNICNYFILSMGLADALIVIVIVPVNLGLMLDTLKYDSVTACEFVSSINLIAIVAVSLNLCSVSLERFLVIQFPFGYEAFLTQRKAIAMIFGLWVYAILVGLLPQMGWTNGKTYISSHGSCRRPLSDDYLIFSTVAHFCIPAAIMIVSNILVYRVATTQARRIFKIKIQASKTAACVYDEQPITEVFRMNYRAAKRVSIIVGTYLICWFPQMSVLLVGLHIGYRSIPPAVFPITLALQYTSSAVNPCIFCFMNRELKATLKHVFRSR</sequence>
<dbReference type="Proteomes" id="UP000001593">
    <property type="component" value="Unassembled WGS sequence"/>
</dbReference>
<dbReference type="InterPro" id="IPR000276">
    <property type="entry name" value="GPCR_Rhodpsn"/>
</dbReference>
<organism evidence="12 13">
    <name type="scientific">Nematostella vectensis</name>
    <name type="common">Starlet sea anemone</name>
    <dbReference type="NCBI Taxonomy" id="45351"/>
    <lineage>
        <taxon>Eukaryota</taxon>
        <taxon>Metazoa</taxon>
        <taxon>Cnidaria</taxon>
        <taxon>Anthozoa</taxon>
        <taxon>Hexacorallia</taxon>
        <taxon>Actiniaria</taxon>
        <taxon>Edwardsiidae</taxon>
        <taxon>Nematostella</taxon>
    </lineage>
</organism>
<reference evidence="12 13" key="1">
    <citation type="journal article" date="2007" name="Science">
        <title>Sea anemone genome reveals ancestral eumetazoan gene repertoire and genomic organization.</title>
        <authorList>
            <person name="Putnam N.H."/>
            <person name="Srivastava M."/>
            <person name="Hellsten U."/>
            <person name="Dirks B."/>
            <person name="Chapman J."/>
            <person name="Salamov A."/>
            <person name="Terry A."/>
            <person name="Shapiro H."/>
            <person name="Lindquist E."/>
            <person name="Kapitonov V.V."/>
            <person name="Jurka J."/>
            <person name="Genikhovich G."/>
            <person name="Grigoriev I.V."/>
            <person name="Lucas S.M."/>
            <person name="Steele R.E."/>
            <person name="Finnerty J.R."/>
            <person name="Technau U."/>
            <person name="Martindale M.Q."/>
            <person name="Rokhsar D.S."/>
        </authorList>
    </citation>
    <scope>NUCLEOTIDE SEQUENCE [LARGE SCALE GENOMIC DNA]</scope>
    <source>
        <strain evidence="13">CH2 X CH6</strain>
    </source>
</reference>
<comment type="subcellular location">
    <subcellularLocation>
        <location evidence="1">Cell membrane</location>
        <topology evidence="1">Multi-pass membrane protein</topology>
    </subcellularLocation>
</comment>
<evidence type="ECO:0000313" key="12">
    <source>
        <dbReference type="EMBL" id="EDO34172.1"/>
    </source>
</evidence>
<dbReference type="PANTHER" id="PTHR24248">
    <property type="entry name" value="ADRENERGIC RECEPTOR-RELATED G-PROTEIN COUPLED RECEPTOR"/>
    <property type="match status" value="1"/>
</dbReference>
<accession>A7SQ66</accession>
<feature type="transmembrane region" description="Helical" evidence="10">
    <location>
        <begin position="228"/>
        <end position="254"/>
    </location>
</feature>
<evidence type="ECO:0000256" key="2">
    <source>
        <dbReference type="ARBA" id="ARBA00022475"/>
    </source>
</evidence>
<dbReference type="GO" id="GO:0043410">
    <property type="term" value="P:positive regulation of MAPK cascade"/>
    <property type="evidence" value="ECO:0000318"/>
    <property type="project" value="GO_Central"/>
</dbReference>
<feature type="transmembrane region" description="Helical" evidence="10">
    <location>
        <begin position="34"/>
        <end position="55"/>
    </location>
</feature>
<dbReference type="InterPro" id="IPR017452">
    <property type="entry name" value="GPCR_Rhodpsn_7TM"/>
</dbReference>
<name>A7SQ66_NEMVE</name>
<dbReference type="PROSITE" id="PS50262">
    <property type="entry name" value="G_PROTEIN_RECEP_F1_2"/>
    <property type="match status" value="1"/>
</dbReference>
<keyword evidence="7" id="KW-1015">Disulfide bond</keyword>
<evidence type="ECO:0000256" key="5">
    <source>
        <dbReference type="ARBA" id="ARBA00023040"/>
    </source>
</evidence>
<dbReference type="PRINTS" id="PR00237">
    <property type="entry name" value="GPCRRHODOPSN"/>
</dbReference>
<protein>
    <recommendedName>
        <fullName evidence="11">G-protein coupled receptors family 1 profile domain-containing protein</fullName>
    </recommendedName>
</protein>
<keyword evidence="9" id="KW-0807">Transducer</keyword>
<evidence type="ECO:0000256" key="7">
    <source>
        <dbReference type="ARBA" id="ARBA00023157"/>
    </source>
</evidence>
<evidence type="ECO:0000256" key="10">
    <source>
        <dbReference type="SAM" id="Phobius"/>
    </source>
</evidence>
<dbReference type="GO" id="GO:0005886">
    <property type="term" value="C:plasma membrane"/>
    <property type="evidence" value="ECO:0000318"/>
    <property type="project" value="GO_Central"/>
</dbReference>
<dbReference type="GO" id="GO:0071880">
    <property type="term" value="P:adenylate cyclase-activating adrenergic receptor signaling pathway"/>
    <property type="evidence" value="ECO:0000318"/>
    <property type="project" value="GO_Central"/>
</dbReference>
<feature type="non-terminal residue" evidence="12">
    <location>
        <position position="298"/>
    </location>
</feature>
<dbReference type="SUPFAM" id="SSF81321">
    <property type="entry name" value="Family A G protein-coupled receptor-like"/>
    <property type="match status" value="1"/>
</dbReference>
<dbReference type="SMART" id="SM01381">
    <property type="entry name" value="7TM_GPCR_Srsx"/>
    <property type="match status" value="1"/>
</dbReference>
<dbReference type="Gene3D" id="1.20.1070.10">
    <property type="entry name" value="Rhodopsin 7-helix transmembrane proteins"/>
    <property type="match status" value="1"/>
</dbReference>
<evidence type="ECO:0000256" key="4">
    <source>
        <dbReference type="ARBA" id="ARBA00022989"/>
    </source>
</evidence>
<keyword evidence="4 10" id="KW-1133">Transmembrane helix</keyword>
<feature type="transmembrane region" description="Helical" evidence="10">
    <location>
        <begin position="160"/>
        <end position="183"/>
    </location>
</feature>
<feature type="non-terminal residue" evidence="12">
    <location>
        <position position="1"/>
    </location>
</feature>
<evidence type="ECO:0000256" key="3">
    <source>
        <dbReference type="ARBA" id="ARBA00022692"/>
    </source>
</evidence>
<dbReference type="PANTHER" id="PTHR24248:SF199">
    <property type="entry name" value="IP13425P-RELATED"/>
    <property type="match status" value="1"/>
</dbReference>
<evidence type="ECO:0000313" key="13">
    <source>
        <dbReference type="Proteomes" id="UP000001593"/>
    </source>
</evidence>
<dbReference type="GO" id="GO:0004993">
    <property type="term" value="F:G protein-coupled serotonin receptor activity"/>
    <property type="evidence" value="ECO:0007669"/>
    <property type="project" value="UniProtKB-ARBA"/>
</dbReference>
<dbReference type="CDD" id="cd14967">
    <property type="entry name" value="7tmA_amine_R-like"/>
    <property type="match status" value="1"/>
</dbReference>
<evidence type="ECO:0000256" key="1">
    <source>
        <dbReference type="ARBA" id="ARBA00004651"/>
    </source>
</evidence>
<keyword evidence="2" id="KW-1003">Cell membrane</keyword>
<keyword evidence="13" id="KW-1185">Reference proteome</keyword>
<dbReference type="GO" id="GO:0004930">
    <property type="term" value="F:G protein-coupled receptor activity"/>
    <property type="evidence" value="ECO:0000318"/>
    <property type="project" value="GO_Central"/>
</dbReference>
<dbReference type="PhylomeDB" id="A7SQ66"/>
<dbReference type="EMBL" id="DS469741">
    <property type="protein sequence ID" value="EDO34172.1"/>
    <property type="molecule type" value="Genomic_DNA"/>
</dbReference>
<feature type="transmembrane region" description="Helical" evidence="10">
    <location>
        <begin position="75"/>
        <end position="96"/>
    </location>
</feature>
<keyword evidence="5" id="KW-0297">G-protein coupled receptor</keyword>
<dbReference type="InParanoid" id="A7SQ66"/>
<dbReference type="Pfam" id="PF00001">
    <property type="entry name" value="7tm_1"/>
    <property type="match status" value="1"/>
</dbReference>
<keyword evidence="8" id="KW-0675">Receptor</keyword>
<evidence type="ECO:0000256" key="6">
    <source>
        <dbReference type="ARBA" id="ARBA00023136"/>
    </source>
</evidence>
<keyword evidence="3 10" id="KW-0812">Transmembrane</keyword>